<feature type="region of interest" description="Disordered" evidence="1">
    <location>
        <begin position="40"/>
        <end position="61"/>
    </location>
</feature>
<dbReference type="Pfam" id="PF02643">
    <property type="entry name" value="DUF192"/>
    <property type="match status" value="1"/>
</dbReference>
<keyword evidence="3" id="KW-1185">Reference proteome</keyword>
<name>A0ABP9JQE2_9ACTN</name>
<accession>A0ABP9JQE2</accession>
<evidence type="ECO:0008006" key="4">
    <source>
        <dbReference type="Google" id="ProtNLM"/>
    </source>
</evidence>
<evidence type="ECO:0000256" key="1">
    <source>
        <dbReference type="SAM" id="MobiDB-lite"/>
    </source>
</evidence>
<dbReference type="EMBL" id="BAABKB010000074">
    <property type="protein sequence ID" value="GAA5039976.1"/>
    <property type="molecule type" value="Genomic_DNA"/>
</dbReference>
<dbReference type="InterPro" id="IPR003795">
    <property type="entry name" value="DUF192"/>
</dbReference>
<dbReference type="InterPro" id="IPR038695">
    <property type="entry name" value="Saro_0823-like_sf"/>
</dbReference>
<gene>
    <name evidence="2" type="ORF">GCM10023335_89920</name>
</gene>
<comment type="caution">
    <text evidence="2">The sequence shown here is derived from an EMBL/GenBank/DDBJ whole genome shotgun (WGS) entry which is preliminary data.</text>
</comment>
<dbReference type="Proteomes" id="UP001501759">
    <property type="component" value="Unassembled WGS sequence"/>
</dbReference>
<reference evidence="3" key="1">
    <citation type="journal article" date="2019" name="Int. J. Syst. Evol. Microbiol.">
        <title>The Global Catalogue of Microorganisms (GCM) 10K type strain sequencing project: providing services to taxonomists for standard genome sequencing and annotation.</title>
        <authorList>
            <consortium name="The Broad Institute Genomics Platform"/>
            <consortium name="The Broad Institute Genome Sequencing Center for Infectious Disease"/>
            <person name="Wu L."/>
            <person name="Ma J."/>
        </authorList>
    </citation>
    <scope>NUCLEOTIDE SEQUENCE [LARGE SCALE GENOMIC DNA]</scope>
    <source>
        <strain evidence="3">JCM 18409</strain>
    </source>
</reference>
<organism evidence="2 3">
    <name type="scientific">Streptomyces siamensis</name>
    <dbReference type="NCBI Taxonomy" id="1274986"/>
    <lineage>
        <taxon>Bacteria</taxon>
        <taxon>Bacillati</taxon>
        <taxon>Actinomycetota</taxon>
        <taxon>Actinomycetes</taxon>
        <taxon>Kitasatosporales</taxon>
        <taxon>Streptomycetaceae</taxon>
        <taxon>Streptomyces</taxon>
    </lineage>
</organism>
<evidence type="ECO:0000313" key="3">
    <source>
        <dbReference type="Proteomes" id="UP001501759"/>
    </source>
</evidence>
<evidence type="ECO:0000313" key="2">
    <source>
        <dbReference type="EMBL" id="GAA5039976.1"/>
    </source>
</evidence>
<proteinExistence type="predicted"/>
<dbReference type="Gene3D" id="2.60.120.1140">
    <property type="entry name" value="Protein of unknown function DUF192"/>
    <property type="match status" value="1"/>
</dbReference>
<protein>
    <recommendedName>
        <fullName evidence="4">DUF192 domain-containing protein</fullName>
    </recommendedName>
</protein>
<sequence>MLRASACHNYSPKPSGDATVGAESLIQGLIMAESQLIPRDSRRIREDPMGTPPAAPTRRDVVHAGDGRSARALDAAASFAPMATFTTERTTGPVPLELALSARARRRGLLGRDGIEGALLLSPASSVHTFGMRFAIDVAYLDRDSRVLAVRTMPPGRVGLPRPRARHVLEAEAGAMQRWGVRPGARVTVRHP</sequence>